<feature type="domain" description="HTH iclR-type" evidence="4">
    <location>
        <begin position="10"/>
        <end position="71"/>
    </location>
</feature>
<evidence type="ECO:0000256" key="2">
    <source>
        <dbReference type="ARBA" id="ARBA00023125"/>
    </source>
</evidence>
<sequence length="257" mass="27846">MATDDKGTSVKSAERALGLIEFVSEHESVSFGEILTELSIPRSSAHGLLQTLTATGWVAHDPRTRQYSLGLRAWQIGQNFRGHTDLLGIVRPLMDKLAAAVGETVQLAQLDGVNNVYIAISQAARTMRLASSVGTQLPAHATGIGKTLLGLLPPAEAERRLRAAAPLAHLTEHTVSDVDELLVLLDRVRREGFAVDDEEYISGCRCVAVPLPFLSDAHRQMALSVTMPTSRTTEQWPADILAQLRATVSELEATIRP</sequence>
<evidence type="ECO:0000256" key="1">
    <source>
        <dbReference type="ARBA" id="ARBA00023015"/>
    </source>
</evidence>
<gene>
    <name evidence="6" type="ORF">SAMN05216554_0429</name>
</gene>
<dbReference type="SUPFAM" id="SSF46785">
    <property type="entry name" value="Winged helix' DNA-binding domain"/>
    <property type="match status" value="1"/>
</dbReference>
<keyword evidence="1" id="KW-0805">Transcription regulation</keyword>
<protein>
    <submittedName>
        <fullName evidence="6">Transcriptional regulator, IclR family</fullName>
    </submittedName>
</protein>
<dbReference type="PANTHER" id="PTHR30136">
    <property type="entry name" value="HELIX-TURN-HELIX TRANSCRIPTIONAL REGULATOR, ICLR FAMILY"/>
    <property type="match status" value="1"/>
</dbReference>
<dbReference type="Pfam" id="PF01614">
    <property type="entry name" value="IclR_C"/>
    <property type="match status" value="1"/>
</dbReference>
<dbReference type="InterPro" id="IPR050707">
    <property type="entry name" value="HTH_MetabolicPath_Reg"/>
</dbReference>
<keyword evidence="7" id="KW-1185">Reference proteome</keyword>
<accession>A0A1H3K513</accession>
<dbReference type="Proteomes" id="UP000198891">
    <property type="component" value="Unassembled WGS sequence"/>
</dbReference>
<dbReference type="PANTHER" id="PTHR30136:SF35">
    <property type="entry name" value="HTH-TYPE TRANSCRIPTIONAL REGULATOR RV1719"/>
    <property type="match status" value="1"/>
</dbReference>
<dbReference type="InterPro" id="IPR005471">
    <property type="entry name" value="Tscrpt_reg_IclR_N"/>
</dbReference>
<dbReference type="SUPFAM" id="SSF55781">
    <property type="entry name" value="GAF domain-like"/>
    <property type="match status" value="1"/>
</dbReference>
<keyword evidence="2" id="KW-0238">DNA-binding</keyword>
<dbReference type="InterPro" id="IPR036388">
    <property type="entry name" value="WH-like_DNA-bd_sf"/>
</dbReference>
<dbReference type="GO" id="GO:0045892">
    <property type="term" value="P:negative regulation of DNA-templated transcription"/>
    <property type="evidence" value="ECO:0007669"/>
    <property type="project" value="TreeGrafter"/>
</dbReference>
<dbReference type="GO" id="GO:0003700">
    <property type="term" value="F:DNA-binding transcription factor activity"/>
    <property type="evidence" value="ECO:0007669"/>
    <property type="project" value="TreeGrafter"/>
</dbReference>
<dbReference type="Gene3D" id="3.30.450.40">
    <property type="match status" value="1"/>
</dbReference>
<dbReference type="InterPro" id="IPR036390">
    <property type="entry name" value="WH_DNA-bd_sf"/>
</dbReference>
<evidence type="ECO:0000259" key="4">
    <source>
        <dbReference type="PROSITE" id="PS51077"/>
    </source>
</evidence>
<dbReference type="EMBL" id="FNPZ01000001">
    <property type="protein sequence ID" value="SDY47297.1"/>
    <property type="molecule type" value="Genomic_DNA"/>
</dbReference>
<dbReference type="SMART" id="SM00346">
    <property type="entry name" value="HTH_ICLR"/>
    <property type="match status" value="1"/>
</dbReference>
<dbReference type="AlphaFoldDB" id="A0A1H3K513"/>
<evidence type="ECO:0000313" key="6">
    <source>
        <dbReference type="EMBL" id="SDY47297.1"/>
    </source>
</evidence>
<dbReference type="GO" id="GO:0003677">
    <property type="term" value="F:DNA binding"/>
    <property type="evidence" value="ECO:0007669"/>
    <property type="project" value="UniProtKB-KW"/>
</dbReference>
<dbReference type="PROSITE" id="PS51078">
    <property type="entry name" value="ICLR_ED"/>
    <property type="match status" value="1"/>
</dbReference>
<keyword evidence="3" id="KW-0804">Transcription</keyword>
<dbReference type="RefSeq" id="WP_175494076.1">
    <property type="nucleotide sequence ID" value="NZ_FNPZ01000001.1"/>
</dbReference>
<dbReference type="Gene3D" id="1.10.10.10">
    <property type="entry name" value="Winged helix-like DNA-binding domain superfamily/Winged helix DNA-binding domain"/>
    <property type="match status" value="1"/>
</dbReference>
<evidence type="ECO:0000313" key="7">
    <source>
        <dbReference type="Proteomes" id="UP000198891"/>
    </source>
</evidence>
<evidence type="ECO:0000259" key="5">
    <source>
        <dbReference type="PROSITE" id="PS51078"/>
    </source>
</evidence>
<dbReference type="InterPro" id="IPR014757">
    <property type="entry name" value="Tscrpt_reg_IclR_C"/>
</dbReference>
<proteinExistence type="predicted"/>
<evidence type="ECO:0000256" key="3">
    <source>
        <dbReference type="ARBA" id="ARBA00023163"/>
    </source>
</evidence>
<dbReference type="PROSITE" id="PS51077">
    <property type="entry name" value="HTH_ICLR"/>
    <property type="match status" value="1"/>
</dbReference>
<feature type="domain" description="IclR-ED" evidence="5">
    <location>
        <begin position="72"/>
        <end position="257"/>
    </location>
</feature>
<name>A0A1H3K513_9MICO</name>
<dbReference type="STRING" id="381665.SAMN05216554_0429"/>
<dbReference type="Pfam" id="PF09339">
    <property type="entry name" value="HTH_IclR"/>
    <property type="match status" value="1"/>
</dbReference>
<reference evidence="6 7" key="1">
    <citation type="submission" date="2016-10" db="EMBL/GenBank/DDBJ databases">
        <authorList>
            <person name="de Groot N.N."/>
        </authorList>
    </citation>
    <scope>NUCLEOTIDE SEQUENCE [LARGE SCALE GENOMIC DNA]</scope>
    <source>
        <strain evidence="6 7">CGMCC 4.3491</strain>
    </source>
</reference>
<dbReference type="InterPro" id="IPR029016">
    <property type="entry name" value="GAF-like_dom_sf"/>
</dbReference>
<organism evidence="6 7">
    <name type="scientific">Herbiconiux ginsengi</name>
    <dbReference type="NCBI Taxonomy" id="381665"/>
    <lineage>
        <taxon>Bacteria</taxon>
        <taxon>Bacillati</taxon>
        <taxon>Actinomycetota</taxon>
        <taxon>Actinomycetes</taxon>
        <taxon>Micrococcales</taxon>
        <taxon>Microbacteriaceae</taxon>
        <taxon>Herbiconiux</taxon>
    </lineage>
</organism>